<protein>
    <submittedName>
        <fullName evidence="1">Uncharacterized protein</fullName>
    </submittedName>
</protein>
<proteinExistence type="predicted"/>
<sequence length="66" mass="7487">MKTLYANANSSVKLSYGTSQRFSLKRGTGQVQLYMEKPSTRKSVVVNSYKNSELEFLDFTTLDLTL</sequence>
<organism evidence="1 2">
    <name type="scientific">Scleropages formosus</name>
    <name type="common">Asian bonytongue</name>
    <name type="synonym">Osteoglossum formosum</name>
    <dbReference type="NCBI Taxonomy" id="113540"/>
    <lineage>
        <taxon>Eukaryota</taxon>
        <taxon>Metazoa</taxon>
        <taxon>Chordata</taxon>
        <taxon>Craniata</taxon>
        <taxon>Vertebrata</taxon>
        <taxon>Euteleostomi</taxon>
        <taxon>Actinopterygii</taxon>
        <taxon>Neopterygii</taxon>
        <taxon>Teleostei</taxon>
        <taxon>Osteoglossocephala</taxon>
        <taxon>Osteoglossomorpha</taxon>
        <taxon>Osteoglossiformes</taxon>
        <taxon>Osteoglossidae</taxon>
        <taxon>Scleropages</taxon>
    </lineage>
</organism>
<feature type="non-terminal residue" evidence="1">
    <location>
        <position position="66"/>
    </location>
</feature>
<accession>A0A0P7XJ69</accession>
<dbReference type="EMBL" id="JARO02001553">
    <property type="protein sequence ID" value="KPP75103.1"/>
    <property type="molecule type" value="Genomic_DNA"/>
</dbReference>
<name>A0A0P7XJ69_SCLFO</name>
<evidence type="ECO:0000313" key="1">
    <source>
        <dbReference type="EMBL" id="KPP75103.1"/>
    </source>
</evidence>
<reference evidence="1 2" key="1">
    <citation type="submission" date="2015-08" db="EMBL/GenBank/DDBJ databases">
        <title>The genome of the Asian arowana (Scleropages formosus).</title>
        <authorList>
            <person name="Tan M.H."/>
            <person name="Gan H.M."/>
            <person name="Croft L.J."/>
            <person name="Austin C.M."/>
        </authorList>
    </citation>
    <scope>NUCLEOTIDE SEQUENCE [LARGE SCALE GENOMIC DNA]</scope>
    <source>
        <strain evidence="1">Aro1</strain>
    </source>
</reference>
<gene>
    <name evidence="1" type="ORF">Z043_105671</name>
</gene>
<dbReference type="Proteomes" id="UP000034805">
    <property type="component" value="Unassembled WGS sequence"/>
</dbReference>
<evidence type="ECO:0000313" key="2">
    <source>
        <dbReference type="Proteomes" id="UP000034805"/>
    </source>
</evidence>
<dbReference type="AlphaFoldDB" id="A0A0P7XJ69"/>
<comment type="caution">
    <text evidence="1">The sequence shown here is derived from an EMBL/GenBank/DDBJ whole genome shotgun (WGS) entry which is preliminary data.</text>
</comment>